<sequence>MNTALTTRPALLADLPELALLFDAYRQFYEQASDVPAAQAFLQARMTQAESVIYVAQVGGVGPVLGFVQLYPTWCSVEMACTAMLYDLFVSPDARRGGVGKALMQAAREAAAHLGAVRLDLSTAHTNTRAQALYESLGWRLDETFRYYTLRV</sequence>
<dbReference type="Proteomes" id="UP000672097">
    <property type="component" value="Unassembled WGS sequence"/>
</dbReference>
<evidence type="ECO:0000259" key="3">
    <source>
        <dbReference type="PROSITE" id="PS51186"/>
    </source>
</evidence>
<organism evidence="4 5">
    <name type="scientific">Ideonella paludis</name>
    <dbReference type="NCBI Taxonomy" id="1233411"/>
    <lineage>
        <taxon>Bacteria</taxon>
        <taxon>Pseudomonadati</taxon>
        <taxon>Pseudomonadota</taxon>
        <taxon>Betaproteobacteria</taxon>
        <taxon>Burkholderiales</taxon>
        <taxon>Sphaerotilaceae</taxon>
        <taxon>Ideonella</taxon>
    </lineage>
</organism>
<gene>
    <name evidence="4" type="ORF">KAK11_19790</name>
</gene>
<evidence type="ECO:0000313" key="5">
    <source>
        <dbReference type="Proteomes" id="UP000672097"/>
    </source>
</evidence>
<reference evidence="4 5" key="1">
    <citation type="submission" date="2021-04" db="EMBL/GenBank/DDBJ databases">
        <title>The genome sequence of type strain Ideonella paludis KCTC 32238.</title>
        <authorList>
            <person name="Liu Y."/>
        </authorList>
    </citation>
    <scope>NUCLEOTIDE SEQUENCE [LARGE SCALE GENOMIC DNA]</scope>
    <source>
        <strain evidence="4 5">KCTC 32238</strain>
    </source>
</reference>
<keyword evidence="1" id="KW-0808">Transferase</keyword>
<feature type="domain" description="N-acetyltransferase" evidence="3">
    <location>
        <begin position="5"/>
        <end position="152"/>
    </location>
</feature>
<comment type="caution">
    <text evidence="4">The sequence shown here is derived from an EMBL/GenBank/DDBJ whole genome shotgun (WGS) entry which is preliminary data.</text>
</comment>
<dbReference type="PANTHER" id="PTHR43877:SF2">
    <property type="entry name" value="AMINOALKYLPHOSPHONATE N-ACETYLTRANSFERASE-RELATED"/>
    <property type="match status" value="1"/>
</dbReference>
<dbReference type="InterPro" id="IPR050832">
    <property type="entry name" value="Bact_Acetyltransf"/>
</dbReference>
<dbReference type="PANTHER" id="PTHR43877">
    <property type="entry name" value="AMINOALKYLPHOSPHONATE N-ACETYLTRANSFERASE-RELATED-RELATED"/>
    <property type="match status" value="1"/>
</dbReference>
<dbReference type="Gene3D" id="3.40.630.30">
    <property type="match status" value="1"/>
</dbReference>
<keyword evidence="5" id="KW-1185">Reference proteome</keyword>
<dbReference type="InterPro" id="IPR016181">
    <property type="entry name" value="Acyl_CoA_acyltransferase"/>
</dbReference>
<accession>A0ABS5E2D3</accession>
<dbReference type="RefSeq" id="WP_210811185.1">
    <property type="nucleotide sequence ID" value="NZ_JAGQDG010000009.1"/>
</dbReference>
<dbReference type="Pfam" id="PF00583">
    <property type="entry name" value="Acetyltransf_1"/>
    <property type="match status" value="1"/>
</dbReference>
<dbReference type="EMBL" id="JAGQDG010000009">
    <property type="protein sequence ID" value="MBQ0937577.1"/>
    <property type="molecule type" value="Genomic_DNA"/>
</dbReference>
<name>A0ABS5E2D3_9BURK</name>
<evidence type="ECO:0000313" key="4">
    <source>
        <dbReference type="EMBL" id="MBQ0937577.1"/>
    </source>
</evidence>
<evidence type="ECO:0000256" key="2">
    <source>
        <dbReference type="ARBA" id="ARBA00023315"/>
    </source>
</evidence>
<protein>
    <submittedName>
        <fullName evidence="4">GNAT family N-acetyltransferase</fullName>
    </submittedName>
</protein>
<dbReference type="PROSITE" id="PS51186">
    <property type="entry name" value="GNAT"/>
    <property type="match status" value="1"/>
</dbReference>
<keyword evidence="2" id="KW-0012">Acyltransferase</keyword>
<evidence type="ECO:0000256" key="1">
    <source>
        <dbReference type="ARBA" id="ARBA00022679"/>
    </source>
</evidence>
<proteinExistence type="predicted"/>
<dbReference type="CDD" id="cd04301">
    <property type="entry name" value="NAT_SF"/>
    <property type="match status" value="1"/>
</dbReference>
<dbReference type="InterPro" id="IPR000182">
    <property type="entry name" value="GNAT_dom"/>
</dbReference>
<dbReference type="SUPFAM" id="SSF55729">
    <property type="entry name" value="Acyl-CoA N-acyltransferases (Nat)"/>
    <property type="match status" value="1"/>
</dbReference>